<feature type="transmembrane region" description="Helical" evidence="2">
    <location>
        <begin position="239"/>
        <end position="257"/>
    </location>
</feature>
<feature type="compositionally biased region" description="Basic residues" evidence="1">
    <location>
        <begin position="116"/>
        <end position="125"/>
    </location>
</feature>
<dbReference type="AlphaFoldDB" id="A0A9W6Z9F2"/>
<feature type="compositionally biased region" description="Gly residues" evidence="1">
    <location>
        <begin position="103"/>
        <end position="115"/>
    </location>
</feature>
<name>A0A9W6Z9F2_9STRA</name>
<accession>A0A9W6Z9F2</accession>
<keyword evidence="2" id="KW-0812">Transmembrane</keyword>
<dbReference type="Proteomes" id="UP001165082">
    <property type="component" value="Unassembled WGS sequence"/>
</dbReference>
<proteinExistence type="predicted"/>
<evidence type="ECO:0000313" key="3">
    <source>
        <dbReference type="EMBL" id="GMH46449.1"/>
    </source>
</evidence>
<reference evidence="3" key="1">
    <citation type="submission" date="2022-07" db="EMBL/GenBank/DDBJ databases">
        <title>Genome analysis of Parmales, a sister group of diatoms, reveals the evolutionary specialization of diatoms from phago-mixotrophs to photoautotrophs.</title>
        <authorList>
            <person name="Ban H."/>
            <person name="Sato S."/>
            <person name="Yoshikawa S."/>
            <person name="Kazumasa Y."/>
            <person name="Nakamura Y."/>
            <person name="Ichinomiya M."/>
            <person name="Saitoh K."/>
            <person name="Sato N."/>
            <person name="Blanc-Mathieu R."/>
            <person name="Endo H."/>
            <person name="Kuwata A."/>
            <person name="Ogata H."/>
        </authorList>
    </citation>
    <scope>NUCLEOTIDE SEQUENCE</scope>
</reference>
<dbReference type="InterPro" id="IPR021280">
    <property type="entry name" value="TMEM260-like"/>
</dbReference>
<dbReference type="OrthoDB" id="197432at2759"/>
<evidence type="ECO:0000256" key="2">
    <source>
        <dbReference type="SAM" id="Phobius"/>
    </source>
</evidence>
<keyword evidence="2" id="KW-0472">Membrane</keyword>
<dbReference type="PANTHER" id="PTHR16214">
    <property type="entry name" value="TRANSMEMBRANE PROTEIN 260"/>
    <property type="match status" value="1"/>
</dbReference>
<evidence type="ECO:0000313" key="4">
    <source>
        <dbReference type="Proteomes" id="UP001165082"/>
    </source>
</evidence>
<comment type="caution">
    <text evidence="3">The sequence shown here is derived from an EMBL/GenBank/DDBJ whole genome shotgun (WGS) entry which is preliminary data.</text>
</comment>
<feature type="region of interest" description="Disordered" evidence="1">
    <location>
        <begin position="102"/>
        <end position="150"/>
    </location>
</feature>
<feature type="transmembrane region" description="Helical" evidence="2">
    <location>
        <begin position="264"/>
        <end position="283"/>
    </location>
</feature>
<protein>
    <submittedName>
        <fullName evidence="3">Uncharacterized protein</fullName>
    </submittedName>
</protein>
<keyword evidence="2" id="KW-1133">Transmembrane helix</keyword>
<keyword evidence="4" id="KW-1185">Reference proteome</keyword>
<dbReference type="EMBL" id="BRXZ01000511">
    <property type="protein sequence ID" value="GMH46449.1"/>
    <property type="molecule type" value="Genomic_DNA"/>
</dbReference>
<dbReference type="InterPro" id="IPR052724">
    <property type="entry name" value="GT117_domain-containing"/>
</dbReference>
<organism evidence="3 4">
    <name type="scientific">Triparma retinervis</name>
    <dbReference type="NCBI Taxonomy" id="2557542"/>
    <lineage>
        <taxon>Eukaryota</taxon>
        <taxon>Sar</taxon>
        <taxon>Stramenopiles</taxon>
        <taxon>Ochrophyta</taxon>
        <taxon>Bolidophyceae</taxon>
        <taxon>Parmales</taxon>
        <taxon>Triparmaceae</taxon>
        <taxon>Triparma</taxon>
    </lineage>
</organism>
<dbReference type="Pfam" id="PF11028">
    <property type="entry name" value="TMEM260-like"/>
    <property type="match status" value="2"/>
</dbReference>
<dbReference type="PANTHER" id="PTHR16214:SF3">
    <property type="entry name" value="TRANSMEMBRANE PROTEIN 260"/>
    <property type="match status" value="1"/>
</dbReference>
<sequence length="647" mass="69917">MFRSVGGGDSGELVATACTQSTSHPPGYPLLLLLNGIVLKFGGGLGTPAMVLNGFNALLGSLANTSVLLCGVLLSQTVEMFKVDEGGGGDVEEIVKEVEAVGGSVGGGRGSGGGRGGRKKKKGGGKKTDGGGPKTPTPSTHPTTPPPSKHLRPLPPAKFYACMAFASMFGFSRGIWEYCTQLEVFPLNNLLCGLLLMTTAKFIAVETNNKELNEEQRGLAVLGGLLCGLCMCNQHTSSIFIIICVLAVATSMELALLKRDKVTLALTATATLVGLSPYLYLVVRSNSKAIDGWGDQSTLSGFLTHFLRREYGTFALASEWESGEEQDGDKVVRRLILNAKQFNEDTLYLGGIAAARFAWGAGIRGNRAGVVAVVCWLGYSFPGTRHHPYDPEGFDMKTFLDVNVGREDAELYVAGDWKQGDNTQDVYQRVPVGLADKVVAPGEEVELYEFAKALSKNLDKVGRFDKETTIDVVEGSWELVMRIKYQNYFLRASHYIASNVVGFRGPGAQKVGICKVAIRAYEYLLDVSEDDGVLMISRSSWRNAGVVAAVLGRELDGGGEEEELKKAAEAMFKFWGELWGACVREGETGAKDCKEISLFLDHGVNPYSQRKWRGEEGFEFLDEWVGIHEGNIEASRGRGVNPDRVGQ</sequence>
<gene>
    <name evidence="3" type="ORF">TrRE_jg13376</name>
</gene>
<evidence type="ECO:0000256" key="1">
    <source>
        <dbReference type="SAM" id="MobiDB-lite"/>
    </source>
</evidence>